<reference evidence="2" key="1">
    <citation type="journal article" date="2019" name="Int. J. Syst. Evol. Microbiol.">
        <title>The Global Catalogue of Microorganisms (GCM) 10K type strain sequencing project: providing services to taxonomists for standard genome sequencing and annotation.</title>
        <authorList>
            <consortium name="The Broad Institute Genomics Platform"/>
            <consortium name="The Broad Institute Genome Sequencing Center for Infectious Disease"/>
            <person name="Wu L."/>
            <person name="Ma J."/>
        </authorList>
    </citation>
    <scope>NUCLEOTIDE SEQUENCE [LARGE SCALE GENOMIC DNA]</scope>
    <source>
        <strain evidence="2">JCM30009</strain>
    </source>
</reference>
<sequence>MTKDEALQFLLEHQPMPSEQLLTQELINKYDDVRKYFIENPAKEAIPLFMQSYGDGDGRGVYQVVEDVFYECDINDVVISISNILENPLTAKGVRYWVTQLAASYPDKRLINGLNISLASDDGDISEAAIIALDIIK</sequence>
<comment type="caution">
    <text evidence="1">The sequence shown here is derived from an EMBL/GenBank/DDBJ whole genome shotgun (WGS) entry which is preliminary data.</text>
</comment>
<dbReference type="Proteomes" id="UP001596169">
    <property type="component" value="Unassembled WGS sequence"/>
</dbReference>
<protein>
    <recommendedName>
        <fullName evidence="3">HEAT repeat domain-containing protein</fullName>
    </recommendedName>
</protein>
<organism evidence="1 2">
    <name type="scientific">Citrobacter bitternis</name>
    <dbReference type="NCBI Taxonomy" id="1585982"/>
    <lineage>
        <taxon>Bacteria</taxon>
        <taxon>Pseudomonadati</taxon>
        <taxon>Pseudomonadota</taxon>
        <taxon>Gammaproteobacteria</taxon>
        <taxon>Enterobacterales</taxon>
        <taxon>Enterobacteriaceae</taxon>
        <taxon>Citrobacter</taxon>
    </lineage>
</organism>
<proteinExistence type="predicted"/>
<name>A0ABW1PWX2_9ENTR</name>
<dbReference type="EMBL" id="JBHSRG010000004">
    <property type="protein sequence ID" value="MFC6121079.1"/>
    <property type="molecule type" value="Genomic_DNA"/>
</dbReference>
<gene>
    <name evidence="1" type="ORF">ACFPZP_08390</name>
</gene>
<keyword evidence="2" id="KW-1185">Reference proteome</keyword>
<evidence type="ECO:0008006" key="3">
    <source>
        <dbReference type="Google" id="ProtNLM"/>
    </source>
</evidence>
<evidence type="ECO:0000313" key="1">
    <source>
        <dbReference type="EMBL" id="MFC6121079.1"/>
    </source>
</evidence>
<evidence type="ECO:0000313" key="2">
    <source>
        <dbReference type="Proteomes" id="UP001596169"/>
    </source>
</evidence>
<accession>A0ABW1PWX2</accession>
<dbReference type="RefSeq" id="WP_108701506.1">
    <property type="nucleotide sequence ID" value="NZ_JBHSRG010000004.1"/>
</dbReference>